<dbReference type="InterPro" id="IPR036852">
    <property type="entry name" value="Peptidase_S8/S53_dom_sf"/>
</dbReference>
<dbReference type="Pfam" id="PF01833">
    <property type="entry name" value="TIG"/>
    <property type="match status" value="1"/>
</dbReference>
<keyword evidence="3" id="KW-0378">Hydrolase</keyword>
<keyword evidence="11" id="KW-1185">Reference proteome</keyword>
<evidence type="ECO:0000259" key="8">
    <source>
        <dbReference type="Pfam" id="PF18676"/>
    </source>
</evidence>
<keyword evidence="2" id="KW-0645">Protease</keyword>
<comment type="caution">
    <text evidence="10">The sequence shown here is derived from an EMBL/GenBank/DDBJ whole genome shotgun (WGS) entry which is preliminary data.</text>
</comment>
<evidence type="ECO:0000259" key="7">
    <source>
        <dbReference type="Pfam" id="PF01833"/>
    </source>
</evidence>
<gene>
    <name evidence="10" type="ORF">ACFS7Z_15850</name>
</gene>
<dbReference type="InterPro" id="IPR000209">
    <property type="entry name" value="Peptidase_S8/S53_dom"/>
</dbReference>
<evidence type="ECO:0000256" key="1">
    <source>
        <dbReference type="ARBA" id="ARBA00011073"/>
    </source>
</evidence>
<dbReference type="PANTHER" id="PTHR43806">
    <property type="entry name" value="PEPTIDASE S8"/>
    <property type="match status" value="1"/>
</dbReference>
<evidence type="ECO:0000313" key="10">
    <source>
        <dbReference type="EMBL" id="MFD3001848.1"/>
    </source>
</evidence>
<feature type="compositionally biased region" description="Low complexity" evidence="5">
    <location>
        <begin position="1200"/>
        <end position="1210"/>
    </location>
</feature>
<evidence type="ECO:0000259" key="9">
    <source>
        <dbReference type="Pfam" id="PF18962"/>
    </source>
</evidence>
<name>A0ABW6C0M4_9BACT</name>
<dbReference type="InterPro" id="IPR041286">
    <property type="entry name" value="MBG_2"/>
</dbReference>
<dbReference type="PROSITE" id="PS00138">
    <property type="entry name" value="SUBTILASE_SER"/>
    <property type="match status" value="1"/>
</dbReference>
<evidence type="ECO:0000256" key="5">
    <source>
        <dbReference type="SAM" id="MobiDB-lite"/>
    </source>
</evidence>
<dbReference type="NCBIfam" id="TIGR04183">
    <property type="entry name" value="Por_Secre_tail"/>
    <property type="match status" value="1"/>
</dbReference>
<evidence type="ECO:0000313" key="11">
    <source>
        <dbReference type="Proteomes" id="UP001597641"/>
    </source>
</evidence>
<dbReference type="InterPro" id="IPR034075">
    <property type="entry name" value="Glr3161-like_dom"/>
</dbReference>
<dbReference type="RefSeq" id="WP_377486489.1">
    <property type="nucleotide sequence ID" value="NZ_JBHUOX010000012.1"/>
</dbReference>
<dbReference type="InterPro" id="IPR026444">
    <property type="entry name" value="Secre_tail"/>
</dbReference>
<reference evidence="11" key="1">
    <citation type="journal article" date="2019" name="Int. J. Syst. Evol. Microbiol.">
        <title>The Global Catalogue of Microorganisms (GCM) 10K type strain sequencing project: providing services to taxonomists for standard genome sequencing and annotation.</title>
        <authorList>
            <consortium name="The Broad Institute Genomics Platform"/>
            <consortium name="The Broad Institute Genome Sequencing Center for Infectious Disease"/>
            <person name="Wu L."/>
            <person name="Ma J."/>
        </authorList>
    </citation>
    <scope>NUCLEOTIDE SEQUENCE [LARGE SCALE GENOMIC DNA]</scope>
    <source>
        <strain evidence="11">KCTC 23984</strain>
    </source>
</reference>
<feature type="domain" description="Peptidase S8/S53" evidence="6">
    <location>
        <begin position="542"/>
        <end position="698"/>
    </location>
</feature>
<dbReference type="SUPFAM" id="SSF81296">
    <property type="entry name" value="E set domains"/>
    <property type="match status" value="1"/>
</dbReference>
<sequence length="1325" mass="139469">MTAISTSSVNSGRPCLTAAFATCISFWSSLVLALLFAPLPAISQSATADETEIIPMLECVRISPETGNYIAVFGYNNPSKTEVSIPPESSSLSCAGVLVTGNNIHVFKPGRVFSAFSVEYECAELTWTVTGPSGKPKSVTANSSSTFCATTGSISPNVTTTTSTPGKTFGKIGSELSILAAGGNIPTDFVYQIEVIGGVRYVFVTLIALEGKTAALLGDVNGMGLLEANVLGLQITGWLPVSKLPDLNSLPNLRLALPGFTPVRNGGAVTSQGDLAQRTDLTRTGFNVKGEGIKIGVLSDSYNASLGNQALLDVQQGDLPGVENPLNPTPVQVLRDLPSGSGLGTDEGRAMLQIIHDVAPKATLAFRTAFNGHLDMAEGIRELKNAGCHLIVDDITYITEPFFQDGVVAQAVDEVAAQGVTYFSAAGNFGVRSYQGQFNPMASPDGKTVHNFSGGDYLQRLYLPEGSYTVAMQWVSDAGHDLDFYLTDDSGGIIIGYNRDGTYPFEGMAFHVSAGGAVANIMVANASTSTGPPPVFKYIIFRGNAAIWEHSSGTSTITGQANAAGAIAVGAVLYSNTPRYGVTPPTIASFSSRGGTPILRDASNGIVNITREKPDFAAPNGGNTTVSLGGVNLEPDAFPNFFGTSAAAPHAAAAAALLLEAHKKYKGTSLAPAAVRSKLRSSALDMGEAGRDNVSGYGFIRPDAAISTFATPTPIAESFVVVGAVAAGSTIKVQGHYFKNSAGGSISQITFDGVAVATTFISETELQAIIPAFTGNPAIRVCSPASGTTIVPDGGCSNALYLFPKTVVTIKVQNTTKRYGDSMPATYAATITNAPASLSVTDLRFTTLATDLSDVGAYVVTPHIRSGHPVLALSDRYEFVYEPGILQIEKIAVEIIPNDLAISEGEPIQGFTYTYSFPVPIANSDDKIQLIRNKLSQAHKVLQTNRVALVTESHLLQLASISNKSFLISAAAEANAAFVYNSSFVINVSSSVLNQIAAPDVNASSVYNATWVMNASFVINSLRVYNSSFVINASSVMNSNTIGAGNNEEAILILNEADEVLSSVYAINLITGYTVGTHLWAPATLLSNNFNASYGLPAIFSVNPKGTGVKAVKPYLECVETNGSGYIAHFWYDNPNAVAVCVPPGADNKLIFEGTDPVIVPGTCIPKIFKPGKHYAFSIAFDGNKCYWSLTSNQGTKRTSIASEASSTSSRCKSNDRGPSTSCTDGVFLSSVSTSSLQSSSPLLDDGILIYPNPVGDNLKIDLQGLGDTEVAITMYDALGRVCLKEKLSNKDALNDISVTNLKPGLYLLKMEYGDVSRQYRIIKQ</sequence>
<dbReference type="PANTHER" id="PTHR43806:SF11">
    <property type="entry name" value="CEREVISIN-RELATED"/>
    <property type="match status" value="1"/>
</dbReference>
<feature type="domain" description="IPT/TIG" evidence="7">
    <location>
        <begin position="721"/>
        <end position="776"/>
    </location>
</feature>
<evidence type="ECO:0000256" key="4">
    <source>
        <dbReference type="ARBA" id="ARBA00022825"/>
    </source>
</evidence>
<dbReference type="Pfam" id="PF18962">
    <property type="entry name" value="Por_Secre_tail"/>
    <property type="match status" value="1"/>
</dbReference>
<feature type="domain" description="Secretion system C-terminal sorting" evidence="9">
    <location>
        <begin position="1250"/>
        <end position="1317"/>
    </location>
</feature>
<dbReference type="Proteomes" id="UP001597641">
    <property type="component" value="Unassembled WGS sequence"/>
</dbReference>
<feature type="region of interest" description="Disordered" evidence="5">
    <location>
        <begin position="1200"/>
        <end position="1221"/>
    </location>
</feature>
<protein>
    <submittedName>
        <fullName evidence="10">S8 family serine peptidase</fullName>
    </submittedName>
</protein>
<feature type="domain" description="MBG" evidence="8">
    <location>
        <begin position="808"/>
        <end position="886"/>
    </location>
</feature>
<dbReference type="CDD" id="cd05562">
    <property type="entry name" value="Peptidases_S53_like"/>
    <property type="match status" value="1"/>
</dbReference>
<dbReference type="Gene3D" id="3.40.50.200">
    <property type="entry name" value="Peptidase S8/S53 domain"/>
    <property type="match status" value="2"/>
</dbReference>
<dbReference type="SUPFAM" id="SSF52743">
    <property type="entry name" value="Subtilisin-like"/>
    <property type="match status" value="1"/>
</dbReference>
<proteinExistence type="inferred from homology"/>
<evidence type="ECO:0000259" key="6">
    <source>
        <dbReference type="Pfam" id="PF00082"/>
    </source>
</evidence>
<dbReference type="Pfam" id="PF00082">
    <property type="entry name" value="Peptidase_S8"/>
    <property type="match status" value="1"/>
</dbReference>
<organism evidence="10 11">
    <name type="scientific">Pontibacter toksunensis</name>
    <dbReference type="NCBI Taxonomy" id="1332631"/>
    <lineage>
        <taxon>Bacteria</taxon>
        <taxon>Pseudomonadati</taxon>
        <taxon>Bacteroidota</taxon>
        <taxon>Cytophagia</taxon>
        <taxon>Cytophagales</taxon>
        <taxon>Hymenobacteraceae</taxon>
        <taxon>Pontibacter</taxon>
    </lineage>
</organism>
<dbReference type="InterPro" id="IPR002909">
    <property type="entry name" value="IPT_dom"/>
</dbReference>
<dbReference type="EMBL" id="JBHUOX010000012">
    <property type="protein sequence ID" value="MFD3001848.1"/>
    <property type="molecule type" value="Genomic_DNA"/>
</dbReference>
<evidence type="ECO:0000256" key="2">
    <source>
        <dbReference type="ARBA" id="ARBA00022670"/>
    </source>
</evidence>
<dbReference type="InterPro" id="IPR023828">
    <property type="entry name" value="Peptidase_S8_Ser-AS"/>
</dbReference>
<keyword evidence="4" id="KW-0720">Serine protease</keyword>
<dbReference type="InterPro" id="IPR050131">
    <property type="entry name" value="Peptidase_S8_subtilisin-like"/>
</dbReference>
<comment type="similarity">
    <text evidence="1">Belongs to the peptidase S8 family.</text>
</comment>
<dbReference type="Pfam" id="PF18676">
    <property type="entry name" value="MBG_2"/>
    <property type="match status" value="1"/>
</dbReference>
<dbReference type="InterPro" id="IPR014756">
    <property type="entry name" value="Ig_E-set"/>
</dbReference>
<evidence type="ECO:0000256" key="3">
    <source>
        <dbReference type="ARBA" id="ARBA00022801"/>
    </source>
</evidence>
<accession>A0ABW6C0M4</accession>